<reference evidence="3 4" key="1">
    <citation type="submission" date="2016-10" db="EMBL/GenBank/DDBJ databases">
        <authorList>
            <person name="Varghese N."/>
            <person name="Submissions S."/>
        </authorList>
    </citation>
    <scope>NUCLEOTIDE SEQUENCE [LARGE SCALE GENOMIC DNA]</scope>
    <source>
        <strain evidence="4">ATCC 20501</strain>
        <strain evidence="2 3">CGMCC 4.3529</strain>
    </source>
</reference>
<accession>A0A1I2GU04</accession>
<dbReference type="EMBL" id="FNVB01000003">
    <property type="protein sequence ID" value="SEG36596.1"/>
    <property type="molecule type" value="Genomic_DNA"/>
</dbReference>
<dbReference type="EMBL" id="FOME01000022">
    <property type="protein sequence ID" value="SFF20519.1"/>
    <property type="molecule type" value="Genomic_DNA"/>
</dbReference>
<dbReference type="RefSeq" id="WP_093147030.1">
    <property type="nucleotide sequence ID" value="NZ_FNVB01000003.1"/>
</dbReference>
<dbReference type="InterPro" id="IPR036689">
    <property type="entry name" value="ESAT-6-like_sf"/>
</dbReference>
<evidence type="ECO:0000313" key="2">
    <source>
        <dbReference type="EMBL" id="SFF20519.1"/>
    </source>
</evidence>
<dbReference type="SUPFAM" id="SSF140453">
    <property type="entry name" value="EsxAB dimer-like"/>
    <property type="match status" value="1"/>
</dbReference>
<dbReference type="SMR" id="A0A1H5ZMJ1"/>
<keyword evidence="3" id="KW-1185">Reference proteome</keyword>
<proteinExistence type="predicted"/>
<dbReference type="AlphaFoldDB" id="A0A1H5ZMJ1"/>
<organism evidence="1 4">
    <name type="scientific">Saccharopolyspora kobensis</name>
    <dbReference type="NCBI Taxonomy" id="146035"/>
    <lineage>
        <taxon>Bacteria</taxon>
        <taxon>Bacillati</taxon>
        <taxon>Actinomycetota</taxon>
        <taxon>Actinomycetes</taxon>
        <taxon>Pseudonocardiales</taxon>
        <taxon>Pseudonocardiaceae</taxon>
        <taxon>Saccharopolyspora</taxon>
    </lineage>
</organism>
<sequence length="119" mass="12771">MSTPQGVVVDRAVMSKASSDFDDTATRIREMMAKLNAEVEGLVGATQNFNGSARLAFDQNKMLLNDKIQRAQNELTVIATKFNEVMNQHAGFSEQQSTQINQTTAALHSGGGIIAGLNG</sequence>
<reference evidence="1" key="2">
    <citation type="submission" date="2016-10" db="EMBL/GenBank/DDBJ databases">
        <authorList>
            <person name="de Groot N.N."/>
        </authorList>
    </citation>
    <scope>NUCLEOTIDE SEQUENCE [LARGE SCALE GENOMIC DNA]</scope>
    <source>
        <strain evidence="1">ATCC 20501</strain>
    </source>
</reference>
<evidence type="ECO:0000313" key="3">
    <source>
        <dbReference type="Proteomes" id="UP000199690"/>
    </source>
</evidence>
<accession>A0A1H5ZMJ1</accession>
<dbReference type="Proteomes" id="UP000236729">
    <property type="component" value="Unassembled WGS sequence"/>
</dbReference>
<dbReference type="InterPro" id="IPR010310">
    <property type="entry name" value="T7SS_ESAT-6-like"/>
</dbReference>
<evidence type="ECO:0000313" key="4">
    <source>
        <dbReference type="Proteomes" id="UP000236729"/>
    </source>
</evidence>
<name>A0A1H5ZMJ1_9PSEU</name>
<dbReference type="Pfam" id="PF06013">
    <property type="entry name" value="WXG100"/>
    <property type="match status" value="1"/>
</dbReference>
<dbReference type="Gene3D" id="1.10.287.1060">
    <property type="entry name" value="ESAT-6-like"/>
    <property type="match status" value="1"/>
</dbReference>
<protein>
    <submittedName>
        <fullName evidence="1">Proteins of 100 residues with WXG</fullName>
    </submittedName>
</protein>
<evidence type="ECO:0000313" key="1">
    <source>
        <dbReference type="EMBL" id="SEG36596.1"/>
    </source>
</evidence>
<gene>
    <name evidence="1" type="ORF">SAMN02982929_01854</name>
    <name evidence="2" type="ORF">SAMN05216506_12211</name>
</gene>
<dbReference type="Proteomes" id="UP000199690">
    <property type="component" value="Unassembled WGS sequence"/>
</dbReference>